<dbReference type="Gene3D" id="3.40.190.10">
    <property type="entry name" value="Periplasmic binding protein-like II"/>
    <property type="match status" value="1"/>
</dbReference>
<dbReference type="PROSITE" id="PS51257">
    <property type="entry name" value="PROKAR_LIPOPROTEIN"/>
    <property type="match status" value="1"/>
</dbReference>
<dbReference type="EMBL" id="AORV01000031">
    <property type="protein sequence ID" value="EMS72113.1"/>
    <property type="molecule type" value="Genomic_DNA"/>
</dbReference>
<accession>S0FUB6</accession>
<proteinExistence type="predicted"/>
<dbReference type="InterPro" id="IPR022387">
    <property type="entry name" value="Bind_CPR0540"/>
</dbReference>
<dbReference type="SUPFAM" id="SSF53850">
    <property type="entry name" value="Periplasmic binding protein-like II"/>
    <property type="match status" value="1"/>
</dbReference>
<dbReference type="PANTHER" id="PTHR43649:SF12">
    <property type="entry name" value="DIACETYLCHITOBIOSE BINDING PROTEIN DASA"/>
    <property type="match status" value="1"/>
</dbReference>
<keyword evidence="4" id="KW-1185">Reference proteome</keyword>
<dbReference type="PANTHER" id="PTHR43649">
    <property type="entry name" value="ARABINOSE-BINDING PROTEIN-RELATED"/>
    <property type="match status" value="1"/>
</dbReference>
<comment type="caution">
    <text evidence="3">The sequence shown here is derived from an EMBL/GenBank/DDBJ whole genome shotgun (WGS) entry which is preliminary data.</text>
</comment>
<protein>
    <submittedName>
        <fullName evidence="3">Carbohydrate ABC transporter substrate-binding protein, CPR_0540 family</fullName>
    </submittedName>
</protein>
<dbReference type="Proteomes" id="UP000014155">
    <property type="component" value="Unassembled WGS sequence"/>
</dbReference>
<evidence type="ECO:0000256" key="2">
    <source>
        <dbReference type="SAM" id="SignalP"/>
    </source>
</evidence>
<sequence>MKSILKKSMSLLLVLGLTASVAVGCGSEPASQPAQESTAGSAASTEASGSTGGTKEFANKELNIAVFQGAYGRDFWDALAQKFMEQYPGTKINITANPKLGEMIKPSIVSGNPPDFIYLNDGDPSGVTKGLIKDKAIMDISDIFDSKALDKDSNIRDLILPGFLETPYCSPYDDGKIYLAPYNYGVMGLWYNKAYFDQKGYTAPKTWDEFFALNEKAKADGRALFTYQGIYPGYLEEVLIPAVYAAGGQQAVDDFTSYKEGFWKSEAAKKTLDIFSKIAGTDNALMKGTVALNHTQAQTAFMQGKSMFCVNGSWFEGEMKDAPREDGFQFGFAGVPGFNAGDPTIALVSVEQMYIPSKSKNPELAKEFMKFIYTDTAVRLNGEKAKAVMAVKGATEMVKEYITPSAYNCYKAVEDGMKPVVASLKPVANGSKINISDEIYKPFSSIMNKQMTVEEYADKLEKVYAQVRDELAKAQ</sequence>
<feature type="region of interest" description="Disordered" evidence="1">
    <location>
        <begin position="26"/>
        <end position="54"/>
    </location>
</feature>
<name>S0FUB6_RUMCE</name>
<dbReference type="NCBIfam" id="TIGR03850">
    <property type="entry name" value="bind_CPR_0540"/>
    <property type="match status" value="1"/>
</dbReference>
<dbReference type="AlphaFoldDB" id="S0FUB6"/>
<evidence type="ECO:0000313" key="4">
    <source>
        <dbReference type="Proteomes" id="UP000014155"/>
    </source>
</evidence>
<evidence type="ECO:0000256" key="1">
    <source>
        <dbReference type="SAM" id="MobiDB-lite"/>
    </source>
</evidence>
<gene>
    <name evidence="3" type="ORF">CTER_2067</name>
</gene>
<feature type="compositionally biased region" description="Low complexity" evidence="1">
    <location>
        <begin position="36"/>
        <end position="49"/>
    </location>
</feature>
<dbReference type="InterPro" id="IPR006059">
    <property type="entry name" value="SBP"/>
</dbReference>
<dbReference type="PATRIC" id="fig|1195236.3.peg.2372"/>
<keyword evidence="2" id="KW-0732">Signal</keyword>
<dbReference type="RefSeq" id="WP_004625627.1">
    <property type="nucleotide sequence ID" value="NZ_AORV01000031.1"/>
</dbReference>
<dbReference type="STRING" id="1195236.CTER_2067"/>
<evidence type="ECO:0000313" key="3">
    <source>
        <dbReference type="EMBL" id="EMS72113.1"/>
    </source>
</evidence>
<dbReference type="InterPro" id="IPR050490">
    <property type="entry name" value="Bact_solute-bd_prot1"/>
</dbReference>
<dbReference type="Pfam" id="PF01547">
    <property type="entry name" value="SBP_bac_1"/>
    <property type="match status" value="1"/>
</dbReference>
<feature type="signal peptide" evidence="2">
    <location>
        <begin position="1"/>
        <end position="24"/>
    </location>
</feature>
<reference evidence="3 4" key="1">
    <citation type="journal article" date="2013" name="Genome Announc.">
        <title>Draft Genome Sequence of the Cellulolytic, Mesophilic, Anaerobic Bacterium Clostridium termitidis Strain CT1112 (DSM 5398).</title>
        <authorList>
            <person name="Lal S."/>
            <person name="Ramachandran U."/>
            <person name="Zhang X."/>
            <person name="Munir R."/>
            <person name="Sparling R."/>
            <person name="Levin D.B."/>
        </authorList>
    </citation>
    <scope>NUCLEOTIDE SEQUENCE [LARGE SCALE GENOMIC DNA]</scope>
    <source>
        <strain evidence="3 4">CT1112</strain>
    </source>
</reference>
<feature type="chain" id="PRO_5039112232" evidence="2">
    <location>
        <begin position="25"/>
        <end position="475"/>
    </location>
</feature>
<dbReference type="eggNOG" id="COG1653">
    <property type="taxonomic scope" value="Bacteria"/>
</dbReference>
<organism evidence="3 4">
    <name type="scientific">Ruminiclostridium cellobioparum subsp. termitidis CT1112</name>
    <dbReference type="NCBI Taxonomy" id="1195236"/>
    <lineage>
        <taxon>Bacteria</taxon>
        <taxon>Bacillati</taxon>
        <taxon>Bacillota</taxon>
        <taxon>Clostridia</taxon>
        <taxon>Eubacteriales</taxon>
        <taxon>Oscillospiraceae</taxon>
        <taxon>Ruminiclostridium</taxon>
    </lineage>
</organism>